<evidence type="ECO:0000313" key="2">
    <source>
        <dbReference type="EMBL" id="WOK93100.1"/>
    </source>
</evidence>
<sequence>MLLHQDDSLRSTRAKRRKDISGFPNPTTTIIDHCVGCVSYPFLPCDFTSWGSQDEEVEVIGRRNQNSGLSVVK</sequence>
<dbReference type="AlphaFoldDB" id="A0AAQ3Q1E5"/>
<dbReference type="EMBL" id="CP136890">
    <property type="protein sequence ID" value="WOK93100.1"/>
    <property type="molecule type" value="Genomic_DNA"/>
</dbReference>
<evidence type="ECO:0000256" key="1">
    <source>
        <dbReference type="SAM" id="MobiDB-lite"/>
    </source>
</evidence>
<evidence type="ECO:0000313" key="3">
    <source>
        <dbReference type="Proteomes" id="UP001327560"/>
    </source>
</evidence>
<protein>
    <submittedName>
        <fullName evidence="2">Uncharacterized protein</fullName>
    </submittedName>
</protein>
<gene>
    <name evidence="2" type="ORF">Cni_G01793</name>
</gene>
<feature type="compositionally biased region" description="Basic and acidic residues" evidence="1">
    <location>
        <begin position="1"/>
        <end position="10"/>
    </location>
</feature>
<organism evidence="2 3">
    <name type="scientific">Canna indica</name>
    <name type="common">Indian-shot</name>
    <dbReference type="NCBI Taxonomy" id="4628"/>
    <lineage>
        <taxon>Eukaryota</taxon>
        <taxon>Viridiplantae</taxon>
        <taxon>Streptophyta</taxon>
        <taxon>Embryophyta</taxon>
        <taxon>Tracheophyta</taxon>
        <taxon>Spermatophyta</taxon>
        <taxon>Magnoliopsida</taxon>
        <taxon>Liliopsida</taxon>
        <taxon>Zingiberales</taxon>
        <taxon>Cannaceae</taxon>
        <taxon>Canna</taxon>
    </lineage>
</organism>
<keyword evidence="3" id="KW-1185">Reference proteome</keyword>
<proteinExistence type="predicted"/>
<feature type="region of interest" description="Disordered" evidence="1">
    <location>
        <begin position="1"/>
        <end position="22"/>
    </location>
</feature>
<accession>A0AAQ3Q1E5</accession>
<reference evidence="2 3" key="1">
    <citation type="submission" date="2023-10" db="EMBL/GenBank/DDBJ databases">
        <title>Chromosome-scale genome assembly provides insights into flower coloration mechanisms of Canna indica.</title>
        <authorList>
            <person name="Li C."/>
        </authorList>
    </citation>
    <scope>NUCLEOTIDE SEQUENCE [LARGE SCALE GENOMIC DNA]</scope>
    <source>
        <tissue evidence="2">Flower</tissue>
    </source>
</reference>
<dbReference type="Proteomes" id="UP001327560">
    <property type="component" value="Chromosome 1"/>
</dbReference>
<name>A0AAQ3Q1E5_9LILI</name>